<dbReference type="GO" id="GO:1990504">
    <property type="term" value="P:dense core granule exocytosis"/>
    <property type="evidence" value="ECO:0007669"/>
    <property type="project" value="InterPro"/>
</dbReference>
<organism evidence="9 10">
    <name type="scientific">Drosophila busckii</name>
    <name type="common">Fruit fly</name>
    <dbReference type="NCBI Taxonomy" id="30019"/>
    <lineage>
        <taxon>Eukaryota</taxon>
        <taxon>Metazoa</taxon>
        <taxon>Ecdysozoa</taxon>
        <taxon>Arthropoda</taxon>
        <taxon>Hexapoda</taxon>
        <taxon>Insecta</taxon>
        <taxon>Pterygota</taxon>
        <taxon>Neoptera</taxon>
        <taxon>Endopterygota</taxon>
        <taxon>Diptera</taxon>
        <taxon>Brachycera</taxon>
        <taxon>Muscomorpha</taxon>
        <taxon>Ephydroidea</taxon>
        <taxon>Drosophilidae</taxon>
        <taxon>Drosophila</taxon>
    </lineage>
</organism>
<keyword evidence="3" id="KW-0770">Synapse</keyword>
<dbReference type="GO" id="GO:0098793">
    <property type="term" value="C:presynapse"/>
    <property type="evidence" value="ECO:0007669"/>
    <property type="project" value="GOC"/>
</dbReference>
<evidence type="ECO:0000313" key="9">
    <source>
        <dbReference type="EMBL" id="ALC48070.1"/>
    </source>
</evidence>
<evidence type="ECO:0000256" key="6">
    <source>
        <dbReference type="ARBA" id="ARBA00034103"/>
    </source>
</evidence>
<dbReference type="PANTHER" id="PTHR12166:SF8">
    <property type="entry name" value="CALCIUM-DEPENDENT SECRETION ACTIVATOR"/>
    <property type="match status" value="1"/>
</dbReference>
<dbReference type="STRING" id="30019.A0A0M4F7Z9"/>
<feature type="region of interest" description="Disordered" evidence="7">
    <location>
        <begin position="492"/>
        <end position="519"/>
    </location>
</feature>
<evidence type="ECO:0000256" key="4">
    <source>
        <dbReference type="ARBA" id="ARBA00023121"/>
    </source>
</evidence>
<dbReference type="GO" id="GO:0008289">
    <property type="term" value="F:lipid binding"/>
    <property type="evidence" value="ECO:0007669"/>
    <property type="project" value="UniProtKB-KW"/>
</dbReference>
<reference evidence="9 10" key="1">
    <citation type="submission" date="2015-08" db="EMBL/GenBank/DDBJ databases">
        <title>Ancestral chromatin configuration constrains chromatin evolution on differentiating sex chromosomes in Drosophila.</title>
        <authorList>
            <person name="Zhou Q."/>
            <person name="Bachtrog D."/>
        </authorList>
    </citation>
    <scope>NUCLEOTIDE SEQUENCE [LARGE SCALE GENOMIC DNA]</scope>
    <source>
        <tissue evidence="9">Whole larvae</tissue>
    </source>
</reference>
<dbReference type="Proteomes" id="UP000494163">
    <property type="component" value="Chromosome 4"/>
</dbReference>
<dbReference type="InterPro" id="IPR033227">
    <property type="entry name" value="CAPS"/>
</dbReference>
<proteinExistence type="predicted"/>
<dbReference type="EMBL" id="CP012527">
    <property type="protein sequence ID" value="ALC48070.1"/>
    <property type="molecule type" value="Genomic_DNA"/>
</dbReference>
<evidence type="ECO:0000259" key="8">
    <source>
        <dbReference type="PROSITE" id="PS51258"/>
    </source>
</evidence>
<evidence type="ECO:0000313" key="10">
    <source>
        <dbReference type="Proteomes" id="UP000494163"/>
    </source>
</evidence>
<dbReference type="InterPro" id="IPR014770">
    <property type="entry name" value="Munc13_1"/>
</dbReference>
<sequence>MIKKSLETAALINYTRLSAEAKIEEDLRGEIIVPPPKKLEDLIHLSELCVDLLQQNEEHYGEAFAWFSDLLVEHAEIFWSLFAVDMDRVLSEQAPDTWDSFPLFQILNDYLRADDNLRNGRFHQHLRDTFAPLVVRYVDLMESSIAQSIHKGFEKERWESKGINAALNPAALNPAALNPAALLSGKKDQVNFYVPKLPRRAASTAASTAAGDDMRNGCATSEDLFWKLDALQSFIRDLHWPDPEFRQHLEQRLKMMSVDMIEQCIQRTDSSFQSWLRKNVAFISTDYIIPPEMCAMVNVILDAKNQSFKLTTIDGIDLYKFHAKIDDQIDKANVAMTQGLSGKLMSVLDSTLSKLARYDEGSLIGSILSFTNVSSSGKDLGQGYVNFFRNNMDQIRGKIGDDLWTLNFFEQWYCQQINMLSNWLSERMDHALHYAQVTSISHIIKKIYSDFELQGVLEDKLNSKAYQSVAQRMATEEATCALTMPEIGDGDEYSDDVLNGDEDTAGDEGAAHAARSMPKPKMAAASQAAAVTNVVAGRVGNLLGKGIGGLSSKLGSGGWF</sequence>
<keyword evidence="10" id="KW-1185">Reference proteome</keyword>
<evidence type="ECO:0000256" key="2">
    <source>
        <dbReference type="ARBA" id="ARBA00022448"/>
    </source>
</evidence>
<dbReference type="AlphaFoldDB" id="A0A0M4F7Z9"/>
<dbReference type="OMA" id="PEMCAMV"/>
<dbReference type="PROSITE" id="PS51258">
    <property type="entry name" value="MHD1"/>
    <property type="match status" value="1"/>
</dbReference>
<comment type="subcellular location">
    <subcellularLocation>
        <location evidence="1">Endomembrane system</location>
    </subcellularLocation>
    <subcellularLocation>
        <location evidence="6">Synapse</location>
    </subcellularLocation>
</comment>
<feature type="domain" description="MHD1" evidence="8">
    <location>
        <begin position="84"/>
        <end position="268"/>
    </location>
</feature>
<accession>A0A0M4F7Z9</accession>
<dbReference type="GO" id="GO:0016079">
    <property type="term" value="P:synaptic vesicle exocytosis"/>
    <property type="evidence" value="ECO:0007669"/>
    <property type="project" value="InterPro"/>
</dbReference>
<dbReference type="PANTHER" id="PTHR12166">
    <property type="entry name" value="CALCIUM-DEPENDENT SECRETION ACTIVATOR"/>
    <property type="match status" value="1"/>
</dbReference>
<evidence type="ECO:0000256" key="7">
    <source>
        <dbReference type="SAM" id="MobiDB-lite"/>
    </source>
</evidence>
<dbReference type="SMART" id="SM01145">
    <property type="entry name" value="DUF1041"/>
    <property type="match status" value="1"/>
</dbReference>
<evidence type="ECO:0000256" key="1">
    <source>
        <dbReference type="ARBA" id="ARBA00004308"/>
    </source>
</evidence>
<keyword evidence="4" id="KW-0446">Lipid-binding</keyword>
<feature type="compositionally biased region" description="Acidic residues" evidence="7">
    <location>
        <begin position="492"/>
        <end position="506"/>
    </location>
</feature>
<dbReference type="OrthoDB" id="10063282at2759"/>
<gene>
    <name evidence="9" type="ORF">Dbus_chr4g8</name>
</gene>
<evidence type="ECO:0000256" key="5">
    <source>
        <dbReference type="ARBA" id="ARBA00023136"/>
    </source>
</evidence>
<dbReference type="GO" id="GO:0012505">
    <property type="term" value="C:endomembrane system"/>
    <property type="evidence" value="ECO:0007669"/>
    <property type="project" value="UniProtKB-SubCell"/>
</dbReference>
<name>A0A0M4F7Z9_DROBS</name>
<evidence type="ECO:0000256" key="3">
    <source>
        <dbReference type="ARBA" id="ARBA00023018"/>
    </source>
</evidence>
<protein>
    <submittedName>
        <fullName evidence="9">Caps</fullName>
    </submittedName>
</protein>
<keyword evidence="2" id="KW-0813">Transport</keyword>
<keyword evidence="5" id="KW-0472">Membrane</keyword>
<dbReference type="Pfam" id="PF06292">
    <property type="entry name" value="MUN"/>
    <property type="match status" value="1"/>
</dbReference>
<dbReference type="InterPro" id="IPR010439">
    <property type="entry name" value="MUN_dom"/>
</dbReference>